<keyword evidence="2" id="KW-0012">Acyltransferase</keyword>
<dbReference type="SUPFAM" id="SSF55729">
    <property type="entry name" value="Acyl-CoA N-acyltransferases (Nat)"/>
    <property type="match status" value="1"/>
</dbReference>
<accession>W0Q831</accession>
<dbReference type="InterPro" id="IPR000182">
    <property type="entry name" value="GNAT_dom"/>
</dbReference>
<dbReference type="PATRIC" id="fig|1433287.3.peg.523"/>
<evidence type="ECO:0000256" key="2">
    <source>
        <dbReference type="ARBA" id="ARBA00023315"/>
    </source>
</evidence>
<dbReference type="HOGENOM" id="CLU_013985_4_3_6"/>
<name>W0Q831_9PAST</name>
<sequence length="163" mass="18533">MFRLAVEEDFPTILAIYNQVIERRTVTADLVPATEESRREWFDFHRASEKYPIWVYEQQGEILGWCSLSPFHSRVAYDGTAEISFYLDSNAQGRGLGKMCVEFVIDKMPKHGLHTLVALVFGNNAASLGLLKKCGFAEWGKLPQVADMQSHFEDLVLLGYKNV</sequence>
<dbReference type="GO" id="GO:0016747">
    <property type="term" value="F:acyltransferase activity, transferring groups other than amino-acyl groups"/>
    <property type="evidence" value="ECO:0007669"/>
    <property type="project" value="InterPro"/>
</dbReference>
<gene>
    <name evidence="4" type="ORF">X808_5260</name>
</gene>
<dbReference type="PANTHER" id="PTHR43072">
    <property type="entry name" value="N-ACETYLTRANSFERASE"/>
    <property type="match status" value="1"/>
</dbReference>
<dbReference type="Pfam" id="PF00583">
    <property type="entry name" value="Acetyltransf_1"/>
    <property type="match status" value="1"/>
</dbReference>
<protein>
    <recommendedName>
        <fullName evidence="3">N-acetyltransferase domain-containing protein</fullName>
    </recommendedName>
</protein>
<dbReference type="Gene3D" id="3.40.630.30">
    <property type="match status" value="1"/>
</dbReference>
<dbReference type="EMBL" id="CP006943">
    <property type="protein sequence ID" value="AHG75049.1"/>
    <property type="molecule type" value="Genomic_DNA"/>
</dbReference>
<dbReference type="PANTHER" id="PTHR43072:SF23">
    <property type="entry name" value="UPF0039 PROTEIN C11D3.02C"/>
    <property type="match status" value="1"/>
</dbReference>
<dbReference type="AlphaFoldDB" id="W0Q831"/>
<evidence type="ECO:0000313" key="4">
    <source>
        <dbReference type="EMBL" id="AHG75049.1"/>
    </source>
</evidence>
<keyword evidence="1" id="KW-0808">Transferase</keyword>
<dbReference type="CDD" id="cd04301">
    <property type="entry name" value="NAT_SF"/>
    <property type="match status" value="1"/>
</dbReference>
<dbReference type="eggNOG" id="COG1247">
    <property type="taxonomic scope" value="Bacteria"/>
</dbReference>
<dbReference type="Proteomes" id="UP000066995">
    <property type="component" value="Chromosome"/>
</dbReference>
<keyword evidence="5" id="KW-1185">Reference proteome</keyword>
<evidence type="ECO:0000259" key="3">
    <source>
        <dbReference type="PROSITE" id="PS51186"/>
    </source>
</evidence>
<evidence type="ECO:0000313" key="5">
    <source>
        <dbReference type="Proteomes" id="UP000066995"/>
    </source>
</evidence>
<dbReference type="InterPro" id="IPR016181">
    <property type="entry name" value="Acyl_CoA_acyltransferase"/>
</dbReference>
<dbReference type="KEGG" id="mvi:X808_5260"/>
<dbReference type="PROSITE" id="PS51186">
    <property type="entry name" value="GNAT"/>
    <property type="match status" value="1"/>
</dbReference>
<organism evidence="4 5">
    <name type="scientific">Mannheimia varigena USDA-ARS-USMARC-1296</name>
    <dbReference type="NCBI Taxonomy" id="1433287"/>
    <lineage>
        <taxon>Bacteria</taxon>
        <taxon>Pseudomonadati</taxon>
        <taxon>Pseudomonadota</taxon>
        <taxon>Gammaproteobacteria</taxon>
        <taxon>Pasteurellales</taxon>
        <taxon>Pasteurellaceae</taxon>
        <taxon>Mannheimia</taxon>
    </lineage>
</organism>
<proteinExistence type="predicted"/>
<evidence type="ECO:0000256" key="1">
    <source>
        <dbReference type="ARBA" id="ARBA00022679"/>
    </source>
</evidence>
<feature type="domain" description="N-acetyltransferase" evidence="3">
    <location>
        <begin position="1"/>
        <end position="159"/>
    </location>
</feature>
<dbReference type="STRING" id="1433287.X808_5260"/>
<reference evidence="4 5" key="1">
    <citation type="submission" date="2013-12" db="EMBL/GenBank/DDBJ databases">
        <title>Annotation of the Mannheimia varigena USDA-ARS-USMARC-1296 complete genome.</title>
        <authorList>
            <person name="Harhay G.P."/>
            <person name="Clawson M.L."/>
            <person name="Murray R.W."/>
            <person name="Lubbers B.V."/>
            <person name="Heaton M.P."/>
            <person name="Chitko-Mckown C.G."/>
            <person name="Harhay D.M."/>
            <person name="Smith T.P.L."/>
        </authorList>
    </citation>
    <scope>NUCLEOTIDE SEQUENCE [LARGE SCALE GENOMIC DNA]</scope>
    <source>
        <strain evidence="4 5">USDA-ARS-USMARC-1296</strain>
    </source>
</reference>